<dbReference type="InterPro" id="IPR036388">
    <property type="entry name" value="WH-like_DNA-bd_sf"/>
</dbReference>
<dbReference type="CDD" id="cd00090">
    <property type="entry name" value="HTH_ARSR"/>
    <property type="match status" value="1"/>
</dbReference>
<dbReference type="Pfam" id="PF12840">
    <property type="entry name" value="HTH_20"/>
    <property type="match status" value="1"/>
</dbReference>
<protein>
    <submittedName>
        <fullName evidence="1">Winged helix-turn-helix domain-containing protein</fullName>
    </submittedName>
</protein>
<dbReference type="EMBL" id="JAQLUK010000063">
    <property type="protein sequence ID" value="MDB2294191.1"/>
    <property type="molecule type" value="Genomic_DNA"/>
</dbReference>
<organism evidence="1 2">
    <name type="scientific">Halorubrum ezzemoulense</name>
    <name type="common">Halorubrum chaoviator</name>
    <dbReference type="NCBI Taxonomy" id="337243"/>
    <lineage>
        <taxon>Archaea</taxon>
        <taxon>Methanobacteriati</taxon>
        <taxon>Methanobacteriota</taxon>
        <taxon>Stenosarchaea group</taxon>
        <taxon>Halobacteria</taxon>
        <taxon>Halobacteriales</taxon>
        <taxon>Haloferacaceae</taxon>
        <taxon>Halorubrum</taxon>
    </lineage>
</organism>
<evidence type="ECO:0000313" key="2">
    <source>
        <dbReference type="Proteomes" id="UP001210528"/>
    </source>
</evidence>
<proteinExistence type="predicted"/>
<comment type="caution">
    <text evidence="1">The sequence shown here is derived from an EMBL/GenBank/DDBJ whole genome shotgun (WGS) entry which is preliminary data.</text>
</comment>
<dbReference type="InterPro" id="IPR036390">
    <property type="entry name" value="WH_DNA-bd_sf"/>
</dbReference>
<evidence type="ECO:0000313" key="1">
    <source>
        <dbReference type="EMBL" id="MDB2294191.1"/>
    </source>
</evidence>
<dbReference type="RefSeq" id="WP_271970641.1">
    <property type="nucleotide sequence ID" value="NZ_JAQLUK010000063.1"/>
</dbReference>
<dbReference type="Proteomes" id="UP001210528">
    <property type="component" value="Unassembled WGS sequence"/>
</dbReference>
<accession>A0ABT4Z9D6</accession>
<sequence length="75" mass="8490">MDEDRRDPETGQYTPDFTDDELLQALEEREPAGTVELADVFNCSQPGAYQRLTQLEEEGLVESKLVGGTKVWMLK</sequence>
<keyword evidence="2" id="KW-1185">Reference proteome</keyword>
<dbReference type="SUPFAM" id="SSF46785">
    <property type="entry name" value="Winged helix' DNA-binding domain"/>
    <property type="match status" value="1"/>
</dbReference>
<gene>
    <name evidence="1" type="ORF">PM085_18385</name>
</gene>
<dbReference type="Gene3D" id="1.10.10.10">
    <property type="entry name" value="Winged helix-like DNA-binding domain superfamily/Winged helix DNA-binding domain"/>
    <property type="match status" value="1"/>
</dbReference>
<name>A0ABT4Z9D6_HALEZ</name>
<reference evidence="1 2" key="1">
    <citation type="submission" date="2023-01" db="EMBL/GenBank/DDBJ databases">
        <title>Halorubrum ezzemoulense from Santa Pola, Spain.</title>
        <authorList>
            <person name="Feng Y."/>
            <person name="Louyakis A.S."/>
            <person name="Gogarten J.P."/>
        </authorList>
    </citation>
    <scope>NUCLEOTIDE SEQUENCE [LARGE SCALE GENOMIC DNA]</scope>
    <source>
        <strain evidence="1 2">AMM015</strain>
    </source>
</reference>
<dbReference type="InterPro" id="IPR011991">
    <property type="entry name" value="ArsR-like_HTH"/>
</dbReference>